<proteinExistence type="inferred from homology"/>
<dbReference type="CDD" id="cd06225">
    <property type="entry name" value="HAMP"/>
    <property type="match status" value="1"/>
</dbReference>
<evidence type="ECO:0000313" key="8">
    <source>
        <dbReference type="EMBL" id="MBE7940354.1"/>
    </source>
</evidence>
<accession>A0ABR9SEP1</accession>
<dbReference type="EMBL" id="JADDOJ010000021">
    <property type="protein sequence ID" value="MBE7940354.1"/>
    <property type="molecule type" value="Genomic_DNA"/>
</dbReference>
<name>A0ABR9SEP1_9BURK</name>
<comment type="similarity">
    <text evidence="2">Belongs to the methyl-accepting chemotaxis (MCP) protein family.</text>
</comment>
<evidence type="ECO:0000256" key="2">
    <source>
        <dbReference type="ARBA" id="ARBA00029447"/>
    </source>
</evidence>
<keyword evidence="9" id="KW-1185">Reference proteome</keyword>
<dbReference type="SUPFAM" id="SSF58104">
    <property type="entry name" value="Methyl-accepting chemotaxis protein (MCP) signaling domain"/>
    <property type="match status" value="1"/>
</dbReference>
<dbReference type="Pfam" id="PF12729">
    <property type="entry name" value="4HB_MCP_1"/>
    <property type="match status" value="1"/>
</dbReference>
<dbReference type="PANTHER" id="PTHR43531:SF14">
    <property type="entry name" value="METHYL-ACCEPTING CHEMOTAXIS PROTEIN I-RELATED"/>
    <property type="match status" value="1"/>
</dbReference>
<keyword evidence="5" id="KW-1133">Transmembrane helix</keyword>
<feature type="domain" description="HAMP" evidence="7">
    <location>
        <begin position="209"/>
        <end position="261"/>
    </location>
</feature>
<reference evidence="8 9" key="1">
    <citation type="submission" date="2020-10" db="EMBL/GenBank/DDBJ databases">
        <title>Draft genome of Ramlibacter aquaticus LMG 30558.</title>
        <authorList>
            <person name="Props R."/>
        </authorList>
    </citation>
    <scope>NUCLEOTIDE SEQUENCE [LARGE SCALE GENOMIC DNA]</scope>
    <source>
        <strain evidence="8 9">LMG 30558</strain>
    </source>
</reference>
<dbReference type="InterPro" id="IPR004089">
    <property type="entry name" value="MCPsignal_dom"/>
</dbReference>
<dbReference type="RefSeq" id="WP_193779900.1">
    <property type="nucleotide sequence ID" value="NZ_JADDOJ010000021.1"/>
</dbReference>
<dbReference type="Proteomes" id="UP000715965">
    <property type="component" value="Unassembled WGS sequence"/>
</dbReference>
<dbReference type="PANTHER" id="PTHR43531">
    <property type="entry name" value="PROTEIN ICFG"/>
    <property type="match status" value="1"/>
</dbReference>
<dbReference type="Pfam" id="PF00015">
    <property type="entry name" value="MCPsignal"/>
    <property type="match status" value="1"/>
</dbReference>
<organism evidence="8 9">
    <name type="scientific">Ramlibacter aquaticus</name>
    <dbReference type="NCBI Taxonomy" id="2780094"/>
    <lineage>
        <taxon>Bacteria</taxon>
        <taxon>Pseudomonadati</taxon>
        <taxon>Pseudomonadota</taxon>
        <taxon>Betaproteobacteria</taxon>
        <taxon>Burkholderiales</taxon>
        <taxon>Comamonadaceae</taxon>
        <taxon>Ramlibacter</taxon>
    </lineage>
</organism>
<feature type="region of interest" description="Disordered" evidence="4">
    <location>
        <begin position="542"/>
        <end position="585"/>
    </location>
</feature>
<dbReference type="Pfam" id="PF00672">
    <property type="entry name" value="HAMP"/>
    <property type="match status" value="1"/>
</dbReference>
<keyword evidence="5" id="KW-0812">Transmembrane</keyword>
<dbReference type="SMART" id="SM00283">
    <property type="entry name" value="MA"/>
    <property type="match status" value="1"/>
</dbReference>
<feature type="transmembrane region" description="Helical" evidence="5">
    <location>
        <begin position="188"/>
        <end position="208"/>
    </location>
</feature>
<feature type="compositionally biased region" description="Low complexity" evidence="4">
    <location>
        <begin position="542"/>
        <end position="576"/>
    </location>
</feature>
<evidence type="ECO:0000256" key="5">
    <source>
        <dbReference type="SAM" id="Phobius"/>
    </source>
</evidence>
<evidence type="ECO:0000256" key="4">
    <source>
        <dbReference type="SAM" id="MobiDB-lite"/>
    </source>
</evidence>
<gene>
    <name evidence="8" type="ORF">IM725_07200</name>
</gene>
<evidence type="ECO:0000313" key="9">
    <source>
        <dbReference type="Proteomes" id="UP000715965"/>
    </source>
</evidence>
<dbReference type="CDD" id="cd11386">
    <property type="entry name" value="MCP_signal"/>
    <property type="match status" value="1"/>
</dbReference>
<dbReference type="PROSITE" id="PS50885">
    <property type="entry name" value="HAMP"/>
    <property type="match status" value="1"/>
</dbReference>
<dbReference type="InterPro" id="IPR003660">
    <property type="entry name" value="HAMP_dom"/>
</dbReference>
<dbReference type="InterPro" id="IPR051310">
    <property type="entry name" value="MCP_chemotaxis"/>
</dbReference>
<evidence type="ECO:0000256" key="1">
    <source>
        <dbReference type="ARBA" id="ARBA00022481"/>
    </source>
</evidence>
<feature type="transmembrane region" description="Helical" evidence="5">
    <location>
        <begin position="6"/>
        <end position="29"/>
    </location>
</feature>
<feature type="domain" description="Methyl-accepting transducer" evidence="6">
    <location>
        <begin position="266"/>
        <end position="495"/>
    </location>
</feature>
<evidence type="ECO:0000256" key="3">
    <source>
        <dbReference type="PROSITE-ProRule" id="PRU00284"/>
    </source>
</evidence>
<keyword evidence="5" id="KW-0472">Membrane</keyword>
<comment type="caution">
    <text evidence="8">The sequence shown here is derived from an EMBL/GenBank/DDBJ whole genome shotgun (WGS) entry which is preliminary data.</text>
</comment>
<keyword evidence="1" id="KW-0488">Methylation</keyword>
<keyword evidence="3" id="KW-0807">Transducer</keyword>
<dbReference type="InterPro" id="IPR024478">
    <property type="entry name" value="HlyB_4HB_MCP"/>
</dbReference>
<dbReference type="InterPro" id="IPR004090">
    <property type="entry name" value="Chemotax_Me-accpt_rcpt"/>
</dbReference>
<dbReference type="PROSITE" id="PS50111">
    <property type="entry name" value="CHEMOTAXIS_TRANSDUC_2"/>
    <property type="match status" value="1"/>
</dbReference>
<evidence type="ECO:0000259" key="7">
    <source>
        <dbReference type="PROSITE" id="PS50885"/>
    </source>
</evidence>
<dbReference type="Gene3D" id="1.10.287.950">
    <property type="entry name" value="Methyl-accepting chemotaxis protein"/>
    <property type="match status" value="1"/>
</dbReference>
<sequence length="585" mass="61380">MNQLKISTRLALLTAFMAVALMIGGWIGVSNLSASNESLRTVYEDRTVPLGQLLTVQRLSLRNRYLAVLPSVLPERTAESLKTIEASEKEMDKTWADYKSTYLTPRETELAKGFEQHRAAWNEQFLRPALAAMKTDDVKTLRALVQDKDLALYPKLRDDIQALAQLQMDVAKEAYDDSQKRYAMVRSLALFGVVAGVLAVSVAGFLLLRAISRALAQAVAAANAVAAGDLTHEVQVRGRDEISVLMAALAGMRDALEKVVGSVREGSDGVATASAQIAQGNQDLSARTEKQASAIQETSASMEQLGSTVRQNADNAQKANALAVEASGVAARGGEVVGEVVGTVRGISEASRRIADIINVIDGIAFQTNILALNAAVEAARAGEQGRGFAVVASEVRSLAQRSADAAKEIKTLISDSVSRVEQGTAQADRAGATMAEVVASVERVTHLMAEISGASREQSQGVAQVGEAVTQMDQATQQNAALVEEMAAAANSLSGQAQDLVKAVGVFRLRGQGHAARATPVPPAAAAQPAMAVKRPDLSRLRPPAAAAAPVAPRARSAAPVAPKSPAPALALAAAGDEGAWESF</sequence>
<dbReference type="PRINTS" id="PR00260">
    <property type="entry name" value="CHEMTRNSDUCR"/>
</dbReference>
<evidence type="ECO:0000259" key="6">
    <source>
        <dbReference type="PROSITE" id="PS50111"/>
    </source>
</evidence>
<dbReference type="SMART" id="SM00304">
    <property type="entry name" value="HAMP"/>
    <property type="match status" value="1"/>
</dbReference>
<protein>
    <submittedName>
        <fullName evidence="8">MCP four helix bundle domain-containing protein</fullName>
    </submittedName>
</protein>